<evidence type="ECO:0000313" key="2">
    <source>
        <dbReference type="Proteomes" id="UP000823485"/>
    </source>
</evidence>
<reference evidence="1 2" key="1">
    <citation type="submission" date="2021-01" db="EMBL/GenBank/DDBJ databases">
        <title>Genomic Encyclopedia of Type Strains, Phase IV (KMG-IV): sequencing the most valuable type-strain genomes for metagenomic binning, comparative biology and taxonomic classification.</title>
        <authorList>
            <person name="Goeker M."/>
        </authorList>
    </citation>
    <scope>NUCLEOTIDE SEQUENCE [LARGE SCALE GENOMIC DNA]</scope>
    <source>
        <strain evidence="1 2">DSM 105453</strain>
    </source>
</reference>
<proteinExistence type="predicted"/>
<dbReference type="Proteomes" id="UP000823485">
    <property type="component" value="Unassembled WGS sequence"/>
</dbReference>
<gene>
    <name evidence="1" type="ORF">JOC94_000024</name>
</gene>
<dbReference type="RefSeq" id="WP_236016915.1">
    <property type="nucleotide sequence ID" value="NZ_JAFBFH010000001.1"/>
</dbReference>
<dbReference type="EMBL" id="JAFBFH010000001">
    <property type="protein sequence ID" value="MBM7713058.1"/>
    <property type="molecule type" value="Genomic_DNA"/>
</dbReference>
<protein>
    <submittedName>
        <fullName evidence="1">Uncharacterized protein</fullName>
    </submittedName>
</protein>
<evidence type="ECO:0000313" key="1">
    <source>
        <dbReference type="EMBL" id="MBM7713058.1"/>
    </source>
</evidence>
<comment type="caution">
    <text evidence="1">The sequence shown here is derived from an EMBL/GenBank/DDBJ whole genome shotgun (WGS) entry which is preliminary data.</text>
</comment>
<organism evidence="1 2">
    <name type="scientific">Siminovitchia thermophila</name>
    <dbReference type="NCBI Taxonomy" id="1245522"/>
    <lineage>
        <taxon>Bacteria</taxon>
        <taxon>Bacillati</taxon>
        <taxon>Bacillota</taxon>
        <taxon>Bacilli</taxon>
        <taxon>Bacillales</taxon>
        <taxon>Bacillaceae</taxon>
        <taxon>Siminovitchia</taxon>
    </lineage>
</organism>
<accession>A0ABS2R089</accession>
<name>A0ABS2R089_9BACI</name>
<keyword evidence="2" id="KW-1185">Reference proteome</keyword>
<sequence>MIMELLHWSYSKKYNIVARFHPFSHSKVIFRQIKDYYFIYTIYWSSEDPVVVRKDLETMEILLNRELGTEQAYFNRLAYNH</sequence>